<organism evidence="1 2">
    <name type="scientific">Cuscuta australis</name>
    <dbReference type="NCBI Taxonomy" id="267555"/>
    <lineage>
        <taxon>Eukaryota</taxon>
        <taxon>Viridiplantae</taxon>
        <taxon>Streptophyta</taxon>
        <taxon>Embryophyta</taxon>
        <taxon>Tracheophyta</taxon>
        <taxon>Spermatophyta</taxon>
        <taxon>Magnoliopsida</taxon>
        <taxon>eudicotyledons</taxon>
        <taxon>Gunneridae</taxon>
        <taxon>Pentapetalae</taxon>
        <taxon>asterids</taxon>
        <taxon>lamiids</taxon>
        <taxon>Solanales</taxon>
        <taxon>Convolvulaceae</taxon>
        <taxon>Cuscuteae</taxon>
        <taxon>Cuscuta</taxon>
        <taxon>Cuscuta subgen. Grammica</taxon>
        <taxon>Cuscuta sect. Cleistogrammica</taxon>
    </lineage>
</organism>
<keyword evidence="2" id="KW-1185">Reference proteome</keyword>
<protein>
    <submittedName>
        <fullName evidence="1">Uncharacterized protein</fullName>
    </submittedName>
</protein>
<dbReference type="Proteomes" id="UP000249390">
    <property type="component" value="Unassembled WGS sequence"/>
</dbReference>
<sequence length="108" mass="12176">MIIIINRKLIEPKTVQAGRKRCSCERARGTQIATHQQSHSTVRTKSMLTSEMGYDIRNGRLARANLAHIHQSPPLLHPLHSNPGQHAQVACKHWAHRVGPPHPECVFK</sequence>
<evidence type="ECO:0000313" key="2">
    <source>
        <dbReference type="Proteomes" id="UP000249390"/>
    </source>
</evidence>
<name>A0A328E6D9_9ASTE</name>
<comment type="caution">
    <text evidence="1">The sequence shown here is derived from an EMBL/GenBank/DDBJ whole genome shotgun (WGS) entry which is preliminary data.</text>
</comment>
<reference evidence="1 2" key="1">
    <citation type="submission" date="2018-06" db="EMBL/GenBank/DDBJ databases">
        <title>The Genome of Cuscuta australis (Dodder) Provides Insight into the Evolution of Plant Parasitism.</title>
        <authorList>
            <person name="Liu H."/>
        </authorList>
    </citation>
    <scope>NUCLEOTIDE SEQUENCE [LARGE SCALE GENOMIC DNA]</scope>
    <source>
        <strain evidence="2">cv. Yunnan</strain>
        <tissue evidence="1">Vines</tissue>
    </source>
</reference>
<evidence type="ECO:0000313" key="1">
    <source>
        <dbReference type="EMBL" id="RAL53457.1"/>
    </source>
</evidence>
<proteinExistence type="predicted"/>
<gene>
    <name evidence="1" type="ORF">DM860_007129</name>
</gene>
<accession>A0A328E6D9</accession>
<dbReference type="AlphaFoldDB" id="A0A328E6D9"/>
<dbReference type="EMBL" id="NQVE01000027">
    <property type="protein sequence ID" value="RAL53457.1"/>
    <property type="molecule type" value="Genomic_DNA"/>
</dbReference>